<protein>
    <submittedName>
        <fullName evidence="1">Uncharacterized protein</fullName>
    </submittedName>
</protein>
<name>A0A450ZHL3_9GAMM</name>
<organism evidence="1">
    <name type="scientific">Candidatus Kentrum sp. TC</name>
    <dbReference type="NCBI Taxonomy" id="2126339"/>
    <lineage>
        <taxon>Bacteria</taxon>
        <taxon>Pseudomonadati</taxon>
        <taxon>Pseudomonadota</taxon>
        <taxon>Gammaproteobacteria</taxon>
        <taxon>Candidatus Kentrum</taxon>
    </lineage>
</organism>
<sequence>MNGRGKHERRCALDSHPFPIESTFRARQDPLDPSRWIAKKFGCHAWRVSRNTSSPTNRRIIGDGAATGVVGDSNSKGGLSHGCHLTGSSIPRALREVLERPVSLPKKEYSRRSTGYGWIAVVFPGGARLVASGRYATAIRIFTHHFIGSFHGPRRTYQRSAPGFKRGVPCAGADYVRSRAEHAPGV</sequence>
<reference evidence="1" key="1">
    <citation type="submission" date="2019-02" db="EMBL/GenBank/DDBJ databases">
        <authorList>
            <person name="Gruber-Vodicka R. H."/>
            <person name="Seah K. B. B."/>
        </authorList>
    </citation>
    <scope>NUCLEOTIDE SEQUENCE</scope>
    <source>
        <strain evidence="1">BECK_BZ126</strain>
    </source>
</reference>
<proteinExistence type="predicted"/>
<dbReference type="EMBL" id="CAADFW010000002">
    <property type="protein sequence ID" value="VFK53295.1"/>
    <property type="molecule type" value="Genomic_DNA"/>
</dbReference>
<dbReference type="AlphaFoldDB" id="A0A450ZHL3"/>
<evidence type="ECO:0000313" key="1">
    <source>
        <dbReference type="EMBL" id="VFK53295.1"/>
    </source>
</evidence>
<accession>A0A450ZHL3</accession>
<gene>
    <name evidence="1" type="ORF">BECKTC1821F_GA0114240_100284</name>
</gene>